<keyword evidence="2" id="KW-1185">Reference proteome</keyword>
<dbReference type="Proteomes" id="UP000093355">
    <property type="component" value="Unassembled WGS sequence"/>
</dbReference>
<dbReference type="EMBL" id="LXMD01000013">
    <property type="protein sequence ID" value="OCG75302.1"/>
    <property type="molecule type" value="Genomic_DNA"/>
</dbReference>
<evidence type="ECO:0000313" key="2">
    <source>
        <dbReference type="Proteomes" id="UP000093355"/>
    </source>
</evidence>
<dbReference type="STRING" id="904291.A7J15_02585"/>
<proteinExistence type="predicted"/>
<sequence>MRLLSAVVGACAILGYAIFGAFLMTNGEVTAGSGRPLADTISAMNAADQPYSAVPGVVFAVVGAVLALAWAATAVARAVPGWLAVVTWAAIVACGAPAYFFASFGNLNSVGDTFGDWDAAAAFAVVRPLYLASAIAAVVAVIALVAGTIAGRQRAALAAP</sequence>
<dbReference type="OrthoDB" id="5125363at2"/>
<gene>
    <name evidence="1" type="ORF">A7J15_02585</name>
</gene>
<name>A0A1B9NFC0_9MICO</name>
<accession>A0A1B9NFC0</accession>
<comment type="caution">
    <text evidence="1">The sequence shown here is derived from an EMBL/GenBank/DDBJ whole genome shotgun (WGS) entry which is preliminary data.</text>
</comment>
<organism evidence="1 2">
    <name type="scientific">Microbacterium sediminis</name>
    <dbReference type="NCBI Taxonomy" id="904291"/>
    <lineage>
        <taxon>Bacteria</taxon>
        <taxon>Bacillati</taxon>
        <taxon>Actinomycetota</taxon>
        <taxon>Actinomycetes</taxon>
        <taxon>Micrococcales</taxon>
        <taxon>Microbacteriaceae</taxon>
        <taxon>Microbacterium</taxon>
    </lineage>
</organism>
<evidence type="ECO:0000313" key="1">
    <source>
        <dbReference type="EMBL" id="OCG75302.1"/>
    </source>
</evidence>
<dbReference type="RefSeq" id="WP_067023853.1">
    <property type="nucleotide sequence ID" value="NZ_CP038256.1"/>
</dbReference>
<protein>
    <submittedName>
        <fullName evidence="1">Uncharacterized protein</fullName>
    </submittedName>
</protein>
<reference evidence="1 2" key="1">
    <citation type="submission" date="2016-05" db="EMBL/GenBank/DDBJ databases">
        <authorList>
            <person name="Lavstsen T."/>
            <person name="Jespersen J.S."/>
        </authorList>
    </citation>
    <scope>NUCLEOTIDE SEQUENCE [LARGE SCALE GENOMIC DNA]</scope>
    <source>
        <strain evidence="1 2">YLB-01</strain>
    </source>
</reference>
<dbReference type="AlphaFoldDB" id="A0A1B9NFC0"/>